<keyword evidence="4" id="KW-0560">Oxidoreductase</keyword>
<evidence type="ECO:0000256" key="1">
    <source>
        <dbReference type="ARBA" id="ARBA00001974"/>
    </source>
</evidence>
<dbReference type="STRING" id="208445.SAMN04489727_6480"/>
<dbReference type="GO" id="GO:0016651">
    <property type="term" value="F:oxidoreductase activity, acting on NAD(P)H"/>
    <property type="evidence" value="ECO:0007669"/>
    <property type="project" value="TreeGrafter"/>
</dbReference>
<dbReference type="GO" id="GO:0005737">
    <property type="term" value="C:cytoplasm"/>
    <property type="evidence" value="ECO:0007669"/>
    <property type="project" value="TreeGrafter"/>
</dbReference>
<dbReference type="Pfam" id="PF14759">
    <property type="entry name" value="Reductase_C"/>
    <property type="match status" value="1"/>
</dbReference>
<proteinExistence type="predicted"/>
<dbReference type="Pfam" id="PF07992">
    <property type="entry name" value="Pyr_redox_2"/>
    <property type="match status" value="1"/>
</dbReference>
<evidence type="ECO:0000256" key="3">
    <source>
        <dbReference type="ARBA" id="ARBA00022827"/>
    </source>
</evidence>
<protein>
    <submittedName>
        <fullName evidence="7">Reductase C-terminal</fullName>
    </submittedName>
</protein>
<feature type="domain" description="FAD/NAD(P)-binding" evidence="5">
    <location>
        <begin position="4"/>
        <end position="287"/>
    </location>
</feature>
<dbReference type="InterPro" id="IPR023753">
    <property type="entry name" value="FAD/NAD-binding_dom"/>
</dbReference>
<evidence type="ECO:0000313" key="8">
    <source>
        <dbReference type="Proteomes" id="UP000199622"/>
    </source>
</evidence>
<dbReference type="Gene3D" id="3.30.390.30">
    <property type="match status" value="1"/>
</dbReference>
<dbReference type="PRINTS" id="PR00469">
    <property type="entry name" value="PNDRDTASEII"/>
</dbReference>
<evidence type="ECO:0000259" key="5">
    <source>
        <dbReference type="Pfam" id="PF07992"/>
    </source>
</evidence>
<keyword evidence="8" id="KW-1185">Reference proteome</keyword>
<dbReference type="Proteomes" id="UP000199622">
    <property type="component" value="Unassembled WGS sequence"/>
</dbReference>
<dbReference type="InterPro" id="IPR016156">
    <property type="entry name" value="FAD/NAD-linked_Rdtase_dimer_sf"/>
</dbReference>
<keyword evidence="3" id="KW-0274">FAD</keyword>
<evidence type="ECO:0000256" key="2">
    <source>
        <dbReference type="ARBA" id="ARBA00022630"/>
    </source>
</evidence>
<reference evidence="8" key="1">
    <citation type="submission" date="2016-10" db="EMBL/GenBank/DDBJ databases">
        <authorList>
            <person name="Varghese N."/>
            <person name="Submissions S."/>
        </authorList>
    </citation>
    <scope>NUCLEOTIDE SEQUENCE [LARGE SCALE GENOMIC DNA]</scope>
    <source>
        <strain evidence="8">DSM 44544</strain>
    </source>
</reference>
<dbReference type="AlphaFoldDB" id="A0A1H4Y162"/>
<dbReference type="EMBL" id="FNSO01000004">
    <property type="protein sequence ID" value="SED11557.1"/>
    <property type="molecule type" value="Genomic_DNA"/>
</dbReference>
<dbReference type="Gene3D" id="3.50.50.60">
    <property type="entry name" value="FAD/NAD(P)-binding domain"/>
    <property type="match status" value="2"/>
</dbReference>
<evidence type="ECO:0000256" key="4">
    <source>
        <dbReference type="ARBA" id="ARBA00023002"/>
    </source>
</evidence>
<dbReference type="InterPro" id="IPR036188">
    <property type="entry name" value="FAD/NAD-bd_sf"/>
</dbReference>
<keyword evidence="2" id="KW-0285">Flavoprotein</keyword>
<sequence length="374" mass="38650">MIGSVAVVGASLAGTGTARALRELGFDGRVTLIGAEPHRPYDRPPLSKDLLAGKVTAADIALDEDLDVEWRLGRRAVSLVPGDRAVRLDDGSDVRADAVVVATGARARSIPAPRGVHVLRTLEDARRLAAVLLPGARLVVVGGGFIGCEVAATGRGLGVEVTIVEAGPAVLAPLGPAVAGRLLRTHREHGVRVVCGAPVSAITPHAVVLGDGTELPADVVLVAVGAVPETDWLRGSGVALAADGGVAADRYCRTTVPSVFTAGDVATAEFPCGPARVEHWTNAVDQAQVAAAALLGSPGPAVGDRPPYFWSDQYGSRLQLAGRPGPGDTFRVVEGELDGESFAGVYEDETRVTAVAALDRPRAFGALRRRLRQL</sequence>
<dbReference type="PANTHER" id="PTHR43557:SF2">
    <property type="entry name" value="RIESKE DOMAIN-CONTAINING PROTEIN-RELATED"/>
    <property type="match status" value="1"/>
</dbReference>
<dbReference type="InterPro" id="IPR028202">
    <property type="entry name" value="Reductase_C"/>
</dbReference>
<organism evidence="7 8">
    <name type="scientific">Amycolatopsis tolypomycina</name>
    <dbReference type="NCBI Taxonomy" id="208445"/>
    <lineage>
        <taxon>Bacteria</taxon>
        <taxon>Bacillati</taxon>
        <taxon>Actinomycetota</taxon>
        <taxon>Actinomycetes</taxon>
        <taxon>Pseudonocardiales</taxon>
        <taxon>Pseudonocardiaceae</taxon>
        <taxon>Amycolatopsis</taxon>
    </lineage>
</organism>
<feature type="domain" description="Reductase C-terminal" evidence="6">
    <location>
        <begin position="308"/>
        <end position="371"/>
    </location>
</feature>
<dbReference type="PANTHER" id="PTHR43557">
    <property type="entry name" value="APOPTOSIS-INDUCING FACTOR 1"/>
    <property type="match status" value="1"/>
</dbReference>
<dbReference type="SUPFAM" id="SSF51905">
    <property type="entry name" value="FAD/NAD(P)-binding domain"/>
    <property type="match status" value="1"/>
</dbReference>
<evidence type="ECO:0000259" key="6">
    <source>
        <dbReference type="Pfam" id="PF14759"/>
    </source>
</evidence>
<comment type="cofactor">
    <cofactor evidence="1">
        <name>FAD</name>
        <dbReference type="ChEBI" id="CHEBI:57692"/>
    </cofactor>
</comment>
<dbReference type="SUPFAM" id="SSF55424">
    <property type="entry name" value="FAD/NAD-linked reductases, dimerisation (C-terminal) domain"/>
    <property type="match status" value="1"/>
</dbReference>
<name>A0A1H4Y162_9PSEU</name>
<gene>
    <name evidence="7" type="ORF">SAMN04489727_6480</name>
</gene>
<accession>A0A1H4Y162</accession>
<dbReference type="PRINTS" id="PR00368">
    <property type="entry name" value="FADPNR"/>
</dbReference>
<dbReference type="InterPro" id="IPR050446">
    <property type="entry name" value="FAD-oxidoreductase/Apoptosis"/>
</dbReference>
<evidence type="ECO:0000313" key="7">
    <source>
        <dbReference type="EMBL" id="SED11557.1"/>
    </source>
</evidence>
<dbReference type="RefSeq" id="WP_341866517.1">
    <property type="nucleotide sequence ID" value="NZ_FNSO01000004.1"/>
</dbReference>